<organism evidence="7 8">
    <name type="scientific">Candidatus Magnetoglobus multicellularis str. Araruama</name>
    <dbReference type="NCBI Taxonomy" id="890399"/>
    <lineage>
        <taxon>Bacteria</taxon>
        <taxon>Pseudomonadati</taxon>
        <taxon>Thermodesulfobacteriota</taxon>
        <taxon>Desulfobacteria</taxon>
        <taxon>Desulfobacterales</taxon>
        <taxon>Desulfobacteraceae</taxon>
        <taxon>Candidatus Magnetoglobus</taxon>
    </lineage>
</organism>
<evidence type="ECO:0000256" key="1">
    <source>
        <dbReference type="ARBA" id="ARBA00010871"/>
    </source>
</evidence>
<dbReference type="InterPro" id="IPR016185">
    <property type="entry name" value="PreATP-grasp_dom_sf"/>
</dbReference>
<evidence type="ECO:0000256" key="5">
    <source>
        <dbReference type="PROSITE-ProRule" id="PRU00409"/>
    </source>
</evidence>
<dbReference type="InterPro" id="IPR002933">
    <property type="entry name" value="Peptidase_M20"/>
</dbReference>
<dbReference type="Gene3D" id="3.30.70.360">
    <property type="match status" value="1"/>
</dbReference>
<dbReference type="EMBL" id="ATBP01000309">
    <property type="protein sequence ID" value="ETR71180.1"/>
    <property type="molecule type" value="Genomic_DNA"/>
</dbReference>
<sequence>MKIAVIYNHLEIEDSDVINIFGAQNKERYNPKTVEKVATALEKGGHNVRVLKGNMHIIESLQQFMPKVVSGELPGMVFNMAYGIQGQSRYTHIPAMLEMVGIPYVGSGPDGHTIALDKVLSKMIFQRNHLPTPAFWIFSKPDEDCSNVVYPVIVKPKMEAVSFGLRVVDNAKDLKSAIEFTIKEFNQQALVESFIPGREFAVGLLGNGPNLEVLPIVEIDLSGDPNAIQSIEDKMVHPREKICPPDLPEALSDAMNQLAIQAFNSLGLHDFARVDIRMNQNNELFLLEINSMASLGMTGTYVHSAKTKGYTYSSLVNRMLDVAAFRYFGDSLIQNETNENDAFPKKKSEPLHFRLRSYIRSQLSTIQDYLEQMVRINTNVNNVEGLNTLGNWISTRFNHLGFHRQSFPQSEVGNVLYFSNHLKDTNDILILGHLDTKYDFDTYVPFHEERGRIIGSGVAESKGGIAIILGAIQALRFTRSLKNIRCGILLTADDSIGGRFSKKLIAELAQHAKCVINTKYGDMNGGIVTGCAGTREYQILLSNIKSLKKTKEPKDIITFITKKVTAWQKMTSEEKGLFVKVVKLNAWATEGISSDHASVTLFVRFNEKNKSKEIDQQIINIAEKNTGSDFQVQIKRSFRRLPVHESDINLKLYHSIKKIADQLEIRISSTHRNSSSDICHVPEQIPALDGFGPIGGDCQSPNEYIIRDSLIDRSALLALIIHKSAKFSFGEK</sequence>
<accession>A0A1V1P8P0</accession>
<dbReference type="GO" id="GO:0016787">
    <property type="term" value="F:hydrolase activity"/>
    <property type="evidence" value="ECO:0007669"/>
    <property type="project" value="InterPro"/>
</dbReference>
<dbReference type="Gene3D" id="3.30.470.20">
    <property type="entry name" value="ATP-grasp fold, B domain"/>
    <property type="match status" value="1"/>
</dbReference>
<feature type="domain" description="ATP-grasp" evidence="6">
    <location>
        <begin position="122"/>
        <end position="321"/>
    </location>
</feature>
<gene>
    <name evidence="7" type="ORF">OMM_02686</name>
</gene>
<evidence type="ECO:0000313" key="8">
    <source>
        <dbReference type="Proteomes" id="UP000189670"/>
    </source>
</evidence>
<dbReference type="GO" id="GO:0046872">
    <property type="term" value="F:metal ion binding"/>
    <property type="evidence" value="ECO:0007669"/>
    <property type="project" value="InterPro"/>
</dbReference>
<dbReference type="Gene3D" id="3.40.630.10">
    <property type="entry name" value="Zn peptidases"/>
    <property type="match status" value="1"/>
</dbReference>
<keyword evidence="4" id="KW-0961">Cell wall biogenesis/degradation</keyword>
<evidence type="ECO:0000256" key="3">
    <source>
        <dbReference type="ARBA" id="ARBA00022801"/>
    </source>
</evidence>
<keyword evidence="5" id="KW-0547">Nucleotide-binding</keyword>
<evidence type="ECO:0000256" key="2">
    <source>
        <dbReference type="ARBA" id="ARBA00022598"/>
    </source>
</evidence>
<dbReference type="Pfam" id="PF01546">
    <property type="entry name" value="Peptidase_M20"/>
    <property type="match status" value="1"/>
</dbReference>
<dbReference type="PROSITE" id="PS50975">
    <property type="entry name" value="ATP_GRASP"/>
    <property type="match status" value="1"/>
</dbReference>
<dbReference type="SUPFAM" id="SSF56059">
    <property type="entry name" value="Glutathione synthetase ATP-binding domain-like"/>
    <property type="match status" value="1"/>
</dbReference>
<evidence type="ECO:0000259" key="6">
    <source>
        <dbReference type="PROSITE" id="PS50975"/>
    </source>
</evidence>
<reference evidence="8" key="1">
    <citation type="submission" date="2012-11" db="EMBL/GenBank/DDBJ databases">
        <authorList>
            <person name="Lucero-Rivera Y.E."/>
            <person name="Tovar-Ramirez D."/>
        </authorList>
    </citation>
    <scope>NUCLEOTIDE SEQUENCE [LARGE SCALE GENOMIC DNA]</scope>
    <source>
        <strain evidence="8">Araruama</strain>
    </source>
</reference>
<evidence type="ECO:0000313" key="7">
    <source>
        <dbReference type="EMBL" id="ETR71180.1"/>
    </source>
</evidence>
<dbReference type="PANTHER" id="PTHR23132">
    <property type="entry name" value="D-ALANINE--D-ALANINE LIGASE"/>
    <property type="match status" value="1"/>
</dbReference>
<dbReference type="Proteomes" id="UP000189670">
    <property type="component" value="Unassembled WGS sequence"/>
</dbReference>
<dbReference type="Gene3D" id="3.40.50.20">
    <property type="match status" value="1"/>
</dbReference>
<name>A0A1V1P8P0_9BACT</name>
<evidence type="ECO:0000256" key="4">
    <source>
        <dbReference type="ARBA" id="ARBA00023316"/>
    </source>
</evidence>
<dbReference type="AlphaFoldDB" id="A0A1V1P8P0"/>
<dbReference type="SUPFAM" id="SSF53187">
    <property type="entry name" value="Zn-dependent exopeptidases"/>
    <property type="match status" value="1"/>
</dbReference>
<dbReference type="Gene3D" id="3.30.1490.20">
    <property type="entry name" value="ATP-grasp fold, A domain"/>
    <property type="match status" value="1"/>
</dbReference>
<dbReference type="Pfam" id="PF07478">
    <property type="entry name" value="Dala_Dala_lig_C"/>
    <property type="match status" value="1"/>
</dbReference>
<dbReference type="InterPro" id="IPR011095">
    <property type="entry name" value="Dala_Dala_lig_C"/>
</dbReference>
<comment type="caution">
    <text evidence="7">The sequence shown here is derived from an EMBL/GenBank/DDBJ whole genome shotgun (WGS) entry which is preliminary data.</text>
</comment>
<keyword evidence="3" id="KW-0378">Hydrolase</keyword>
<dbReference type="GO" id="GO:0071555">
    <property type="term" value="P:cell wall organization"/>
    <property type="evidence" value="ECO:0007669"/>
    <property type="project" value="UniProtKB-KW"/>
</dbReference>
<protein>
    <submittedName>
        <fullName evidence="7">D-alanine--D-alanine ligase</fullName>
    </submittedName>
</protein>
<keyword evidence="2 7" id="KW-0436">Ligase</keyword>
<comment type="similarity">
    <text evidence="1">Belongs to the D-alanine--D-alanine ligase family.</text>
</comment>
<dbReference type="GO" id="GO:0008716">
    <property type="term" value="F:D-alanine-D-alanine ligase activity"/>
    <property type="evidence" value="ECO:0007669"/>
    <property type="project" value="InterPro"/>
</dbReference>
<dbReference type="SUPFAM" id="SSF52440">
    <property type="entry name" value="PreATP-grasp domain"/>
    <property type="match status" value="1"/>
</dbReference>
<proteinExistence type="inferred from homology"/>
<dbReference type="PANTHER" id="PTHR23132:SF23">
    <property type="entry name" value="D-ALANINE--D-ALANINE LIGASE B"/>
    <property type="match status" value="1"/>
</dbReference>
<dbReference type="GO" id="GO:0005524">
    <property type="term" value="F:ATP binding"/>
    <property type="evidence" value="ECO:0007669"/>
    <property type="project" value="UniProtKB-UniRule"/>
</dbReference>
<keyword evidence="5" id="KW-0067">ATP-binding</keyword>
<dbReference type="InterPro" id="IPR013815">
    <property type="entry name" value="ATP_grasp_subdomain_1"/>
</dbReference>
<dbReference type="InterPro" id="IPR011761">
    <property type="entry name" value="ATP-grasp"/>
</dbReference>